<proteinExistence type="predicted"/>
<keyword evidence="1" id="KW-0732">Signal</keyword>
<dbReference type="RefSeq" id="WP_014809959.1">
    <property type="nucleotide sequence ID" value="NC_018025.1"/>
</dbReference>
<evidence type="ECO:0000313" key="3">
    <source>
        <dbReference type="Proteomes" id="UP000006055"/>
    </source>
</evidence>
<dbReference type="Proteomes" id="UP000006055">
    <property type="component" value="Chromosome"/>
</dbReference>
<feature type="signal peptide" evidence="1">
    <location>
        <begin position="1"/>
        <end position="25"/>
    </location>
</feature>
<name>I4C5H5_DESTA</name>
<evidence type="ECO:0000313" key="2">
    <source>
        <dbReference type="EMBL" id="AFM24816.1"/>
    </source>
</evidence>
<evidence type="ECO:0000256" key="1">
    <source>
        <dbReference type="SAM" id="SignalP"/>
    </source>
</evidence>
<reference evidence="3" key="1">
    <citation type="submission" date="2012-06" db="EMBL/GenBank/DDBJ databases">
        <title>Complete sequence of chromosome of Desulfomonile tiedjei DSM 6799.</title>
        <authorList>
            <person name="Lucas S."/>
            <person name="Copeland A."/>
            <person name="Lapidus A."/>
            <person name="Glavina del Rio T."/>
            <person name="Dalin E."/>
            <person name="Tice H."/>
            <person name="Bruce D."/>
            <person name="Goodwin L."/>
            <person name="Pitluck S."/>
            <person name="Peters L."/>
            <person name="Ovchinnikova G."/>
            <person name="Zeytun A."/>
            <person name="Lu M."/>
            <person name="Kyrpides N."/>
            <person name="Mavromatis K."/>
            <person name="Ivanova N."/>
            <person name="Brettin T."/>
            <person name="Detter J.C."/>
            <person name="Han C."/>
            <person name="Larimer F."/>
            <person name="Land M."/>
            <person name="Hauser L."/>
            <person name="Markowitz V."/>
            <person name="Cheng J.-F."/>
            <person name="Hugenholtz P."/>
            <person name="Woyke T."/>
            <person name="Wu D."/>
            <person name="Spring S."/>
            <person name="Schroeder M."/>
            <person name="Brambilla E."/>
            <person name="Klenk H.-P."/>
            <person name="Eisen J.A."/>
        </authorList>
    </citation>
    <scope>NUCLEOTIDE SEQUENCE [LARGE SCALE GENOMIC DNA]</scope>
    <source>
        <strain evidence="3">ATCC 49306 / DSM 6799 / DCB-1</strain>
    </source>
</reference>
<gene>
    <name evidence="2" type="ordered locus">Desti_2117</name>
</gene>
<evidence type="ECO:0008006" key="4">
    <source>
        <dbReference type="Google" id="ProtNLM"/>
    </source>
</evidence>
<dbReference type="AlphaFoldDB" id="I4C5H5"/>
<dbReference type="KEGG" id="dti:Desti_2117"/>
<sequence length="83" mass="8887">MKKTVRFIVVMMALMTFVSGTVAMAAAEFYLTKDSQGKVSIVDKKPMEATSIVKGPFATKAEAEKAMKDVQTAKPATTLPSGK</sequence>
<protein>
    <recommendedName>
        <fullName evidence="4">SPOR domain-containing protein</fullName>
    </recommendedName>
</protein>
<feature type="chain" id="PRO_5003687320" description="SPOR domain-containing protein" evidence="1">
    <location>
        <begin position="26"/>
        <end position="83"/>
    </location>
</feature>
<accession>I4C5H5</accession>
<dbReference type="HOGENOM" id="CLU_2537143_0_0_7"/>
<keyword evidence="3" id="KW-1185">Reference proteome</keyword>
<organism evidence="2 3">
    <name type="scientific">Desulfomonile tiedjei (strain ATCC 49306 / DSM 6799 / DCB-1)</name>
    <dbReference type="NCBI Taxonomy" id="706587"/>
    <lineage>
        <taxon>Bacteria</taxon>
        <taxon>Pseudomonadati</taxon>
        <taxon>Thermodesulfobacteriota</taxon>
        <taxon>Desulfomonilia</taxon>
        <taxon>Desulfomonilales</taxon>
        <taxon>Desulfomonilaceae</taxon>
        <taxon>Desulfomonile</taxon>
    </lineage>
</organism>
<dbReference type="EMBL" id="CP003360">
    <property type="protein sequence ID" value="AFM24816.1"/>
    <property type="molecule type" value="Genomic_DNA"/>
</dbReference>